<evidence type="ECO:0000313" key="2">
    <source>
        <dbReference type="Proteomes" id="UP000237144"/>
    </source>
</evidence>
<sequence>MAANALAAALARAPTSPSSLAAAACRRCWTILKPLRWKVLAIDTSTADFARLNIFLVETGRHVARLHLTFDARNVHRVDQLAPCLRLLSSIVHFKLLVITSQRGTDVPAQRLTEIYQALRERSTRLETLELRASDDSIDFLAPGLTELLRQNTSLRAVKVFMQQSLADRLMVRDNFCAALADLTEIRVVHLETAVLSGLGQCRPQWPFLSYAAFEFGFENSAVELDLILYSSRDSLRAIVISEFSRNVRGAEASGPLHFHQLETAVVTTTEAFSLFRQLVHVSSPVHDLYITEVTPESVQAVKAFYDDKPTKTLTRLVVPTGLSVLAVIDEDSFWALCDWAGPREIEVIQADEDAFCDALQRRAWQGW</sequence>
<keyword evidence="2" id="KW-1185">Reference proteome</keyword>
<evidence type="ECO:0008006" key="3">
    <source>
        <dbReference type="Google" id="ProtNLM"/>
    </source>
</evidence>
<dbReference type="Proteomes" id="UP000237144">
    <property type="component" value="Unassembled WGS sequence"/>
</dbReference>
<comment type="caution">
    <text evidence="1">The sequence shown here is derived from an EMBL/GenBank/DDBJ whole genome shotgun (WGS) entry which is preliminary data.</text>
</comment>
<dbReference type="EMBL" id="PJQD01000058">
    <property type="protein sequence ID" value="POY72119.1"/>
    <property type="molecule type" value="Genomic_DNA"/>
</dbReference>
<name>A0A2S5B5R6_9BASI</name>
<accession>A0A2S5B5R6</accession>
<evidence type="ECO:0000313" key="1">
    <source>
        <dbReference type="EMBL" id="POY72119.1"/>
    </source>
</evidence>
<proteinExistence type="predicted"/>
<organism evidence="1 2">
    <name type="scientific">Rhodotorula taiwanensis</name>
    <dbReference type="NCBI Taxonomy" id="741276"/>
    <lineage>
        <taxon>Eukaryota</taxon>
        <taxon>Fungi</taxon>
        <taxon>Dikarya</taxon>
        <taxon>Basidiomycota</taxon>
        <taxon>Pucciniomycotina</taxon>
        <taxon>Microbotryomycetes</taxon>
        <taxon>Sporidiobolales</taxon>
        <taxon>Sporidiobolaceae</taxon>
        <taxon>Rhodotorula</taxon>
    </lineage>
</organism>
<reference evidence="1 2" key="1">
    <citation type="journal article" date="2018" name="Front. Microbiol.">
        <title>Prospects for Fungal Bioremediation of Acidic Radioactive Waste Sites: Characterization and Genome Sequence of Rhodotorula taiwanensis MD1149.</title>
        <authorList>
            <person name="Tkavc R."/>
            <person name="Matrosova V.Y."/>
            <person name="Grichenko O.E."/>
            <person name="Gostincar C."/>
            <person name="Volpe R.P."/>
            <person name="Klimenkova P."/>
            <person name="Gaidamakova E.K."/>
            <person name="Zhou C.E."/>
            <person name="Stewart B.J."/>
            <person name="Lyman M.G."/>
            <person name="Malfatti S.A."/>
            <person name="Rubinfeld B."/>
            <person name="Courtot M."/>
            <person name="Singh J."/>
            <person name="Dalgard C.L."/>
            <person name="Hamilton T."/>
            <person name="Frey K.G."/>
            <person name="Gunde-Cimerman N."/>
            <person name="Dugan L."/>
            <person name="Daly M.J."/>
        </authorList>
    </citation>
    <scope>NUCLEOTIDE SEQUENCE [LARGE SCALE GENOMIC DNA]</scope>
    <source>
        <strain evidence="1 2">MD1149</strain>
    </source>
</reference>
<protein>
    <recommendedName>
        <fullName evidence="3">F-box domain-containing protein</fullName>
    </recommendedName>
</protein>
<dbReference type="AlphaFoldDB" id="A0A2S5B5R6"/>
<gene>
    <name evidence="1" type="ORF">BMF94_4851</name>
</gene>